<feature type="transmembrane region" description="Helical" evidence="1">
    <location>
        <begin position="133"/>
        <end position="158"/>
    </location>
</feature>
<evidence type="ECO:0000256" key="1">
    <source>
        <dbReference type="SAM" id="Phobius"/>
    </source>
</evidence>
<proteinExistence type="predicted"/>
<protein>
    <recommendedName>
        <fullName evidence="4">DUF2937 family protein</fullName>
    </recommendedName>
</protein>
<dbReference type="AlphaFoldDB" id="A0A6S4TEI8"/>
<dbReference type="InterPro" id="IPR022584">
    <property type="entry name" value="DUF2937"/>
</dbReference>
<dbReference type="EMBL" id="AP021927">
    <property type="protein sequence ID" value="BBQ31792.1"/>
    <property type="molecule type" value="Genomic_DNA"/>
</dbReference>
<reference evidence="2 3" key="1">
    <citation type="submission" date="2019-12" db="EMBL/GenBank/DDBJ databases">
        <title>complete genome sequences of Aeromonas caviae str. WP2-W18-ESBL-01 isolated from wastewater treatment plant effluent.</title>
        <authorList>
            <person name="Sekizuka T."/>
            <person name="Itokawa K."/>
            <person name="Yatsu K."/>
            <person name="Inamine Y."/>
            <person name="Kuroda M."/>
        </authorList>
    </citation>
    <scope>NUCLEOTIDE SEQUENCE [LARGE SCALE GENOMIC DNA]</scope>
    <source>
        <strain evidence="2 3">WP2-W18-ESBL-01</strain>
    </source>
</reference>
<organism evidence="2 3">
    <name type="scientific">Aeromonas caviae</name>
    <name type="common">Aeromonas punctata</name>
    <dbReference type="NCBI Taxonomy" id="648"/>
    <lineage>
        <taxon>Bacteria</taxon>
        <taxon>Pseudomonadati</taxon>
        <taxon>Pseudomonadota</taxon>
        <taxon>Gammaproteobacteria</taxon>
        <taxon>Aeromonadales</taxon>
        <taxon>Aeromonadaceae</taxon>
        <taxon>Aeromonas</taxon>
    </lineage>
</organism>
<dbReference type="Proteomes" id="UP000515756">
    <property type="component" value="Chromosome"/>
</dbReference>
<keyword evidence="1" id="KW-1133">Transmembrane helix</keyword>
<keyword evidence="1" id="KW-0472">Membrane</keyword>
<dbReference type="Pfam" id="PF11157">
    <property type="entry name" value="DUF2937"/>
    <property type="match status" value="1"/>
</dbReference>
<evidence type="ECO:0008006" key="4">
    <source>
        <dbReference type="Google" id="ProtNLM"/>
    </source>
</evidence>
<evidence type="ECO:0000313" key="3">
    <source>
        <dbReference type="Proteomes" id="UP000515756"/>
    </source>
</evidence>
<gene>
    <name evidence="2" type="ORF">WP2W18E01_33740</name>
</gene>
<sequence>MMRSYLRMMLFALGLLAGIQIPGLVDLYFQRLDARLQQAGLALAPFQRTADQHFNGDLQALVAHYGASQDPVFTQDATSLQQLVNQQQHLQGEIAVRESPWYQQLSHLLLRADPALWQDTLHNYGYVVPLKQAAILCGVAAGLLASLAGDLLLGLLLLPFRSRQRVPRHGLR</sequence>
<keyword evidence="1" id="KW-0812">Transmembrane</keyword>
<name>A0A6S4TEI8_AERCA</name>
<accession>A0A6S4TEI8</accession>
<evidence type="ECO:0000313" key="2">
    <source>
        <dbReference type="EMBL" id="BBQ31792.1"/>
    </source>
</evidence>